<reference evidence="7" key="2">
    <citation type="submission" date="2020-05" db="EMBL/GenBank/DDBJ databases">
        <authorList>
            <person name="Kim H.-S."/>
            <person name="Proctor R.H."/>
            <person name="Brown D.W."/>
        </authorList>
    </citation>
    <scope>NUCLEOTIDE SEQUENCE</scope>
    <source>
        <strain evidence="7">NRRL 20472</strain>
    </source>
</reference>
<dbReference type="SUPFAM" id="SSF55666">
    <property type="entry name" value="Ribonuclease PH domain 2-like"/>
    <property type="match status" value="1"/>
</dbReference>
<evidence type="ECO:0000259" key="6">
    <source>
        <dbReference type="Pfam" id="PF01138"/>
    </source>
</evidence>
<organism evidence="7 8">
    <name type="scientific">Fusarium sarcochroum</name>
    <dbReference type="NCBI Taxonomy" id="1208366"/>
    <lineage>
        <taxon>Eukaryota</taxon>
        <taxon>Fungi</taxon>
        <taxon>Dikarya</taxon>
        <taxon>Ascomycota</taxon>
        <taxon>Pezizomycotina</taxon>
        <taxon>Sordariomycetes</taxon>
        <taxon>Hypocreomycetidae</taxon>
        <taxon>Hypocreales</taxon>
        <taxon>Nectriaceae</taxon>
        <taxon>Fusarium</taxon>
        <taxon>Fusarium lateritium species complex</taxon>
    </lineage>
</organism>
<evidence type="ECO:0000313" key="7">
    <source>
        <dbReference type="EMBL" id="KAF4952777.1"/>
    </source>
</evidence>
<evidence type="ECO:0000256" key="2">
    <source>
        <dbReference type="ARBA" id="ARBA00006678"/>
    </source>
</evidence>
<dbReference type="GO" id="GO:0016075">
    <property type="term" value="P:rRNA catabolic process"/>
    <property type="evidence" value="ECO:0007669"/>
    <property type="project" value="TreeGrafter"/>
</dbReference>
<evidence type="ECO:0000313" key="8">
    <source>
        <dbReference type="Proteomes" id="UP000622797"/>
    </source>
</evidence>
<dbReference type="GO" id="GO:0000177">
    <property type="term" value="C:cytoplasmic exosome (RNase complex)"/>
    <property type="evidence" value="ECO:0007669"/>
    <property type="project" value="TreeGrafter"/>
</dbReference>
<evidence type="ECO:0000256" key="4">
    <source>
        <dbReference type="ARBA" id="ARBA00022835"/>
    </source>
</evidence>
<keyword evidence="3" id="KW-0698">rRNA processing</keyword>
<dbReference type="Pfam" id="PF01138">
    <property type="entry name" value="RNase_PH"/>
    <property type="match status" value="1"/>
</dbReference>
<dbReference type="InterPro" id="IPR020568">
    <property type="entry name" value="Ribosomal_Su5_D2-typ_SF"/>
</dbReference>
<name>A0A8H4T7I0_9HYPO</name>
<dbReference type="OrthoDB" id="27298at2759"/>
<dbReference type="EMBL" id="JABEXW010000868">
    <property type="protein sequence ID" value="KAF4952777.1"/>
    <property type="molecule type" value="Genomic_DNA"/>
</dbReference>
<proteinExistence type="inferred from homology"/>
<dbReference type="GO" id="GO:0003723">
    <property type="term" value="F:RNA binding"/>
    <property type="evidence" value="ECO:0007669"/>
    <property type="project" value="TreeGrafter"/>
</dbReference>
<feature type="domain" description="Exoribonuclease phosphorolytic" evidence="6">
    <location>
        <begin position="9"/>
        <end position="138"/>
    </location>
</feature>
<comment type="subcellular location">
    <subcellularLocation>
        <location evidence="1">Nucleus</location>
    </subcellularLocation>
</comment>
<dbReference type="InterPro" id="IPR036345">
    <property type="entry name" value="ExoRNase_PH_dom2_sf"/>
</dbReference>
<dbReference type="PANTHER" id="PTHR11953:SF1">
    <property type="entry name" value="EXOSOME COMPLEX COMPONENT RRP46"/>
    <property type="match status" value="1"/>
</dbReference>
<dbReference type="SUPFAM" id="SSF54211">
    <property type="entry name" value="Ribosomal protein S5 domain 2-like"/>
    <property type="match status" value="1"/>
</dbReference>
<dbReference type="GO" id="GO:0005730">
    <property type="term" value="C:nucleolus"/>
    <property type="evidence" value="ECO:0007669"/>
    <property type="project" value="TreeGrafter"/>
</dbReference>
<dbReference type="InterPro" id="IPR027408">
    <property type="entry name" value="PNPase/RNase_PH_dom_sf"/>
</dbReference>
<dbReference type="GO" id="GO:0071028">
    <property type="term" value="P:nuclear mRNA surveillance"/>
    <property type="evidence" value="ECO:0007669"/>
    <property type="project" value="TreeGrafter"/>
</dbReference>
<dbReference type="PANTHER" id="PTHR11953">
    <property type="entry name" value="EXOSOME COMPLEX COMPONENT"/>
    <property type="match status" value="1"/>
</dbReference>
<keyword evidence="8" id="KW-1185">Reference proteome</keyword>
<comment type="caution">
    <text evidence="7">The sequence shown here is derived from an EMBL/GenBank/DDBJ whole genome shotgun (WGS) entry which is preliminary data.</text>
</comment>
<keyword evidence="5" id="KW-0539">Nucleus</keyword>
<evidence type="ECO:0000256" key="1">
    <source>
        <dbReference type="ARBA" id="ARBA00004123"/>
    </source>
</evidence>
<dbReference type="GO" id="GO:0034475">
    <property type="term" value="P:U4 snRNA 3'-end processing"/>
    <property type="evidence" value="ECO:0007669"/>
    <property type="project" value="TreeGrafter"/>
</dbReference>
<evidence type="ECO:0000256" key="3">
    <source>
        <dbReference type="ARBA" id="ARBA00022552"/>
    </source>
</evidence>
<dbReference type="InterPro" id="IPR050080">
    <property type="entry name" value="RNase_PH"/>
</dbReference>
<dbReference type="GO" id="GO:0006364">
    <property type="term" value="P:rRNA processing"/>
    <property type="evidence" value="ECO:0007669"/>
    <property type="project" value="UniProtKB-KW"/>
</dbReference>
<dbReference type="GO" id="GO:0000176">
    <property type="term" value="C:nuclear exosome (RNase complex)"/>
    <property type="evidence" value="ECO:0007669"/>
    <property type="project" value="TreeGrafter"/>
</dbReference>
<keyword evidence="4" id="KW-0271">Exosome</keyword>
<dbReference type="Proteomes" id="UP000622797">
    <property type="component" value="Unassembled WGS sequence"/>
</dbReference>
<dbReference type="GO" id="GO:0071051">
    <property type="term" value="P:poly(A)-dependent snoRNA 3'-end processing"/>
    <property type="evidence" value="ECO:0007669"/>
    <property type="project" value="TreeGrafter"/>
</dbReference>
<comment type="similarity">
    <text evidence="2">Belongs to the RNase PH family.</text>
</comment>
<gene>
    <name evidence="7" type="ORF">FSARC_12569</name>
</gene>
<dbReference type="InterPro" id="IPR001247">
    <property type="entry name" value="ExoRNase_PH_dom1"/>
</dbReference>
<dbReference type="Gene3D" id="3.30.230.70">
    <property type="entry name" value="GHMP Kinase, N-terminal domain"/>
    <property type="match status" value="1"/>
</dbReference>
<reference evidence="7" key="1">
    <citation type="journal article" date="2020" name="BMC Genomics">
        <title>Correction to: Identification and distribution of gene clusters required for synthesis of sphingolipid metabolism inhibitors in diverse species of the filamentous fungus Fusarium.</title>
        <authorList>
            <person name="Kim H.S."/>
            <person name="Lohmar J.M."/>
            <person name="Busman M."/>
            <person name="Brown D.W."/>
            <person name="Naumann T.A."/>
            <person name="Divon H.H."/>
            <person name="Lysoe E."/>
            <person name="Uhlig S."/>
            <person name="Proctor R.H."/>
        </authorList>
    </citation>
    <scope>NUCLEOTIDE SEQUENCE</scope>
    <source>
        <strain evidence="7">NRRL 20472</strain>
    </source>
</reference>
<dbReference type="AlphaFoldDB" id="A0A8H4T7I0"/>
<accession>A0A8H4T7I0</accession>
<sequence>MAPSAEPAAELSHLAKADGSATFSYGGYAVIAAVNGPVEAQRRDENAFEALVDVIVRPAAGVGGTRERQLESIMQAALRQLIPVRDYPRCVIQITLQVAETPENAYVNAKLIQAQLNLPIIPALLHSAVLGLLSAAVPLKAIGAATLLAIPEEEDKDIIVDPTAVDIDHAKSIHVLSFTSQDELLLSESEGAFSADEWAKVLQLGQRICCEHQQPEFDTAMSGDDVESKSMGRFIRSVMEAKVAEDLYWK</sequence>
<protein>
    <recommendedName>
        <fullName evidence="6">Exoribonuclease phosphorolytic domain-containing protein</fullName>
    </recommendedName>
</protein>
<dbReference type="CDD" id="cd11372">
    <property type="entry name" value="RNase_PH_RRP46"/>
    <property type="match status" value="1"/>
</dbReference>
<evidence type="ECO:0000256" key="5">
    <source>
        <dbReference type="ARBA" id="ARBA00023242"/>
    </source>
</evidence>